<keyword evidence="2" id="KW-1185">Reference proteome</keyword>
<comment type="caution">
    <text evidence="1">The sequence shown here is derived from an EMBL/GenBank/DDBJ whole genome shotgun (WGS) entry which is preliminary data.</text>
</comment>
<name>A0ACC2VYI9_9TREE</name>
<dbReference type="Proteomes" id="UP001230649">
    <property type="component" value="Unassembled WGS sequence"/>
</dbReference>
<organism evidence="1 2">
    <name type="scientific">Naganishia adeliensis</name>
    <dbReference type="NCBI Taxonomy" id="92952"/>
    <lineage>
        <taxon>Eukaryota</taxon>
        <taxon>Fungi</taxon>
        <taxon>Dikarya</taxon>
        <taxon>Basidiomycota</taxon>
        <taxon>Agaricomycotina</taxon>
        <taxon>Tremellomycetes</taxon>
        <taxon>Filobasidiales</taxon>
        <taxon>Filobasidiaceae</taxon>
        <taxon>Naganishia</taxon>
    </lineage>
</organism>
<proteinExistence type="predicted"/>
<sequence>MPASNEPVNLVSVNTAPERAKRLIGILIKDVADKYTIVHAGNSDTIEGVKPLLLSIQPPPGILFCASMWTPEQQEEIQRIARETIPGIRTAAIPTGLQVEKGPDAVVEFLKGKIDEVMAG</sequence>
<accession>A0ACC2VYI9</accession>
<evidence type="ECO:0000313" key="2">
    <source>
        <dbReference type="Proteomes" id="UP001230649"/>
    </source>
</evidence>
<evidence type="ECO:0000313" key="1">
    <source>
        <dbReference type="EMBL" id="KAJ9104165.1"/>
    </source>
</evidence>
<dbReference type="EMBL" id="JASBWS010000055">
    <property type="protein sequence ID" value="KAJ9104165.1"/>
    <property type="molecule type" value="Genomic_DNA"/>
</dbReference>
<gene>
    <name evidence="1" type="ORF">QFC20_004602</name>
</gene>
<protein>
    <submittedName>
        <fullName evidence="1">Uncharacterized protein</fullName>
    </submittedName>
</protein>
<reference evidence="1" key="1">
    <citation type="submission" date="2023-04" db="EMBL/GenBank/DDBJ databases">
        <title>Draft Genome sequencing of Naganishia species isolated from polar environments using Oxford Nanopore Technology.</title>
        <authorList>
            <person name="Leo P."/>
            <person name="Venkateswaran K."/>
        </authorList>
    </citation>
    <scope>NUCLEOTIDE SEQUENCE</scope>
    <source>
        <strain evidence="1">MNA-CCFEE 5262</strain>
    </source>
</reference>